<evidence type="ECO:0000313" key="1">
    <source>
        <dbReference type="EMBL" id="EHM53271.1"/>
    </source>
</evidence>
<dbReference type="HOGENOM" id="CLU_2272494_0_0_9"/>
<dbReference type="EMBL" id="AGCK01000073">
    <property type="protein sequence ID" value="EHM53271.1"/>
    <property type="molecule type" value="Genomic_DNA"/>
</dbReference>
<dbReference type="Proteomes" id="UP000004459">
    <property type="component" value="Unassembled WGS sequence"/>
</dbReference>
<proteinExistence type="predicted"/>
<organism evidence="1 2">
    <name type="scientific">Flavonifractor plautii ATCC 29863</name>
    <dbReference type="NCBI Taxonomy" id="411475"/>
    <lineage>
        <taxon>Bacteria</taxon>
        <taxon>Bacillati</taxon>
        <taxon>Bacillota</taxon>
        <taxon>Clostridia</taxon>
        <taxon>Eubacteriales</taxon>
        <taxon>Oscillospiraceae</taxon>
        <taxon>Flavonifractor</taxon>
    </lineage>
</organism>
<comment type="caution">
    <text evidence="1">The sequence shown here is derived from an EMBL/GenBank/DDBJ whole genome shotgun (WGS) entry which is preliminary data.</text>
</comment>
<accession>G9YNQ8</accession>
<reference evidence="1 2" key="1">
    <citation type="submission" date="2011-08" db="EMBL/GenBank/DDBJ databases">
        <authorList>
            <person name="Weinstock G."/>
            <person name="Sodergren E."/>
            <person name="Clifton S."/>
            <person name="Fulton L."/>
            <person name="Fulton B."/>
            <person name="Courtney L."/>
            <person name="Fronick C."/>
            <person name="Harrison M."/>
            <person name="Strong C."/>
            <person name="Farmer C."/>
            <person name="Delahaunty K."/>
            <person name="Markovic C."/>
            <person name="Hall O."/>
            <person name="Minx P."/>
            <person name="Tomlinson C."/>
            <person name="Mitreva M."/>
            <person name="Hou S."/>
            <person name="Chen J."/>
            <person name="Wollam A."/>
            <person name="Pepin K.H."/>
            <person name="Johnson M."/>
            <person name="Bhonagiri V."/>
            <person name="Zhang X."/>
            <person name="Suruliraj S."/>
            <person name="Warren W."/>
            <person name="Chinwalla A."/>
            <person name="Mardis E.R."/>
            <person name="Wilson R.K."/>
        </authorList>
    </citation>
    <scope>NUCLEOTIDE SEQUENCE [LARGE SCALE GENOMIC DNA]</scope>
    <source>
        <strain evidence="1 2">ATCC 29863</strain>
    </source>
</reference>
<gene>
    <name evidence="1" type="ORF">HMPREF0372_01135</name>
</gene>
<sequence>MVDLEAKRAEGKGMGYDRWAAKHNLKQMAATVTAYQQSGFSSPEKLDEACSAAYTAMQKSITELKNVEKRLNGKRGCNGRCLPIPRPAPSWTGYDENKPRRQDIETFVGKVGLPQ</sequence>
<dbReference type="AlphaFoldDB" id="G9YNQ8"/>
<evidence type="ECO:0000313" key="2">
    <source>
        <dbReference type="Proteomes" id="UP000004459"/>
    </source>
</evidence>
<protein>
    <submittedName>
        <fullName evidence="1">Uncharacterized protein</fullName>
    </submittedName>
</protein>
<name>G9YNQ8_FLAPL</name>
<dbReference type="PATRIC" id="fig|411475.3.peg.989"/>